<evidence type="ECO:0000256" key="1">
    <source>
        <dbReference type="ARBA" id="ARBA00005622"/>
    </source>
</evidence>
<keyword evidence="4" id="KW-0719">Serine esterase</keyword>
<proteinExistence type="inferred from homology"/>
<reference evidence="6 7" key="1">
    <citation type="journal article" date="2021" name="Nat. Commun.">
        <title>Genetic determinants of endophytism in the Arabidopsis root mycobiome.</title>
        <authorList>
            <person name="Mesny F."/>
            <person name="Miyauchi S."/>
            <person name="Thiergart T."/>
            <person name="Pickel B."/>
            <person name="Atanasova L."/>
            <person name="Karlsson M."/>
            <person name="Huettel B."/>
            <person name="Barry K.W."/>
            <person name="Haridas S."/>
            <person name="Chen C."/>
            <person name="Bauer D."/>
            <person name="Andreopoulos W."/>
            <person name="Pangilinan J."/>
            <person name="LaButti K."/>
            <person name="Riley R."/>
            <person name="Lipzen A."/>
            <person name="Clum A."/>
            <person name="Drula E."/>
            <person name="Henrissat B."/>
            <person name="Kohler A."/>
            <person name="Grigoriev I.V."/>
            <person name="Martin F.M."/>
            <person name="Hacquard S."/>
        </authorList>
    </citation>
    <scope>NUCLEOTIDE SEQUENCE [LARGE SCALE GENOMIC DNA]</scope>
    <source>
        <strain evidence="6 7">MPI-SDFR-AT-0080</strain>
    </source>
</reference>
<organism evidence="6 7">
    <name type="scientific">Macrophomina phaseolina</name>
    <dbReference type="NCBI Taxonomy" id="35725"/>
    <lineage>
        <taxon>Eukaryota</taxon>
        <taxon>Fungi</taxon>
        <taxon>Dikarya</taxon>
        <taxon>Ascomycota</taxon>
        <taxon>Pezizomycotina</taxon>
        <taxon>Dothideomycetes</taxon>
        <taxon>Dothideomycetes incertae sedis</taxon>
        <taxon>Botryosphaeriales</taxon>
        <taxon>Botryosphaeriaceae</taxon>
        <taxon>Macrophomina</taxon>
    </lineage>
</organism>
<name>A0ABQ8GJA1_9PEZI</name>
<keyword evidence="7" id="KW-1185">Reference proteome</keyword>
<dbReference type="Gene3D" id="3.40.50.1820">
    <property type="entry name" value="alpha/beta hydrolase"/>
    <property type="match status" value="1"/>
</dbReference>
<dbReference type="PANTHER" id="PTHR10061">
    <property type="entry name" value="S-FORMYLGLUTATHIONE HYDROLASE"/>
    <property type="match status" value="1"/>
</dbReference>
<dbReference type="InterPro" id="IPR014186">
    <property type="entry name" value="S-formylglutathione_hydrol"/>
</dbReference>
<evidence type="ECO:0000256" key="3">
    <source>
        <dbReference type="ARBA" id="ARBA00016774"/>
    </source>
</evidence>
<dbReference type="Pfam" id="PF00756">
    <property type="entry name" value="Esterase"/>
    <property type="match status" value="1"/>
</dbReference>
<dbReference type="InterPro" id="IPR029058">
    <property type="entry name" value="AB_hydrolase_fold"/>
</dbReference>
<evidence type="ECO:0000256" key="5">
    <source>
        <dbReference type="ARBA" id="ARBA00022801"/>
    </source>
</evidence>
<protein>
    <recommendedName>
        <fullName evidence="3">S-formylglutathione hydrolase</fullName>
        <ecNumber evidence="2">3.1.2.12</ecNumber>
    </recommendedName>
</protein>
<dbReference type="PANTHER" id="PTHR10061:SF0">
    <property type="entry name" value="S-FORMYLGLUTATHIONE HYDROLASE"/>
    <property type="match status" value="1"/>
</dbReference>
<dbReference type="InterPro" id="IPR000801">
    <property type="entry name" value="Esterase-like"/>
</dbReference>
<dbReference type="SUPFAM" id="SSF53474">
    <property type="entry name" value="alpha/beta-Hydrolases"/>
    <property type="match status" value="1"/>
</dbReference>
<dbReference type="EMBL" id="JAGTJR010000007">
    <property type="protein sequence ID" value="KAH7057365.1"/>
    <property type="molecule type" value="Genomic_DNA"/>
</dbReference>
<evidence type="ECO:0000256" key="2">
    <source>
        <dbReference type="ARBA" id="ARBA00012479"/>
    </source>
</evidence>
<evidence type="ECO:0000313" key="7">
    <source>
        <dbReference type="Proteomes" id="UP000774617"/>
    </source>
</evidence>
<dbReference type="EC" id="3.1.2.12" evidence="2"/>
<dbReference type="Proteomes" id="UP000774617">
    <property type="component" value="Unassembled WGS sequence"/>
</dbReference>
<evidence type="ECO:0000256" key="4">
    <source>
        <dbReference type="ARBA" id="ARBA00022487"/>
    </source>
</evidence>
<sequence length="315" mass="34285">MAFTVHETIRCFGGNLLKLSHESSSTSCRMSLNLYLPPQAIRKDGKKVPVLMYLSGLTCTADNCSEKGFFQHRASQRGIAMLYPDTSGLGIAGEDDAIDLGTGASYYVDATREPWSAGYKMYTYLTEELPEKLFGFFDELDGSRVSVTGLCVGGHGALTLFLKNPGKYQSCSAFAPVANPINCPWGKKAFTAYFGEKDVEKWKENDATELVKKWKGPLDLLIDIVSTIAMTGTNLALAKVQQGTADHFADEGQLLVDNFMEAAQKAGVAKGIRLRRQPGYNHSYYFMSTFADEHVDYAADALLGLSSTPSDGGAV</sequence>
<evidence type="ECO:0000313" key="6">
    <source>
        <dbReference type="EMBL" id="KAH7057365.1"/>
    </source>
</evidence>
<comment type="caution">
    <text evidence="6">The sequence shown here is derived from an EMBL/GenBank/DDBJ whole genome shotgun (WGS) entry which is preliminary data.</text>
</comment>
<accession>A0ABQ8GJA1</accession>
<keyword evidence="5" id="KW-0378">Hydrolase</keyword>
<gene>
    <name evidence="6" type="ORF">B0J12DRAFT_775170</name>
</gene>
<comment type="similarity">
    <text evidence="1">Belongs to the esterase D family.</text>
</comment>